<reference evidence="1" key="1">
    <citation type="submission" date="2020-08" db="EMBL/GenBank/DDBJ databases">
        <authorList>
            <person name="Hu Y."/>
            <person name="Nguyen S.V."/>
            <person name="Li F."/>
            <person name="Fanning S."/>
        </authorList>
    </citation>
    <scope>NUCLEOTIDE SEQUENCE</scope>
    <source>
        <strain evidence="1">SYSU D8009</strain>
    </source>
</reference>
<dbReference type="Gene3D" id="3.30.1360.120">
    <property type="entry name" value="Probable tRNA modification gtpase trme, domain 1"/>
    <property type="match status" value="1"/>
</dbReference>
<dbReference type="InterPro" id="IPR027266">
    <property type="entry name" value="TrmE/GcvT-like"/>
</dbReference>
<dbReference type="Proteomes" id="UP000600101">
    <property type="component" value="Unassembled WGS sequence"/>
</dbReference>
<dbReference type="AlphaFoldDB" id="A0A9X0UDK1"/>
<evidence type="ECO:0000313" key="2">
    <source>
        <dbReference type="Proteomes" id="UP000600101"/>
    </source>
</evidence>
<evidence type="ECO:0000313" key="1">
    <source>
        <dbReference type="EMBL" id="MBC4016512.1"/>
    </source>
</evidence>
<accession>A0A9X0UDK1</accession>
<dbReference type="EMBL" id="JACOMF010000016">
    <property type="protein sequence ID" value="MBC4016512.1"/>
    <property type="molecule type" value="Genomic_DNA"/>
</dbReference>
<dbReference type="Pfam" id="PF04268">
    <property type="entry name" value="SoxG"/>
    <property type="match status" value="1"/>
</dbReference>
<sequence>MAEVTLHPLPPLVRISLRCGPEARVPLGAAFGVALPEVPLCAEAAGARAALWLGPDEWLLLAGDAVDLAALEAARGAAPASIVEVSAGRAGFALEGAAAPLLLAEGCPLDLYDPAFPPGACTRTLFGKVEVVLWRRGAARWHIETTRSLAPHLGAHLAEALADLDG</sequence>
<protein>
    <submittedName>
        <fullName evidence="1">Sarcosine oxidase subunit gamma</fullName>
    </submittedName>
</protein>
<dbReference type="RefSeq" id="WP_186771283.1">
    <property type="nucleotide sequence ID" value="NZ_JACOMF010000016.1"/>
</dbReference>
<dbReference type="SUPFAM" id="SSF103025">
    <property type="entry name" value="Folate-binding domain"/>
    <property type="match status" value="1"/>
</dbReference>
<organism evidence="1 2">
    <name type="scientific">Siccirubricoccus deserti</name>
    <dbReference type="NCBI Taxonomy" id="2013562"/>
    <lineage>
        <taxon>Bacteria</taxon>
        <taxon>Pseudomonadati</taxon>
        <taxon>Pseudomonadota</taxon>
        <taxon>Alphaproteobacteria</taxon>
        <taxon>Acetobacterales</taxon>
        <taxon>Roseomonadaceae</taxon>
        <taxon>Siccirubricoccus</taxon>
    </lineage>
</organism>
<dbReference type="Gene3D" id="3.30.70.1520">
    <property type="entry name" value="Heterotetrameric sarcosine oxidase"/>
    <property type="match status" value="1"/>
</dbReference>
<keyword evidence="2" id="KW-1185">Reference proteome</keyword>
<dbReference type="InterPro" id="IPR007375">
    <property type="entry name" value="SoxG"/>
</dbReference>
<gene>
    <name evidence="1" type="ORF">H7965_14395</name>
</gene>
<name>A0A9X0UDK1_9PROT</name>
<proteinExistence type="predicted"/>
<comment type="caution">
    <text evidence="1">The sequence shown here is derived from an EMBL/GenBank/DDBJ whole genome shotgun (WGS) entry which is preliminary data.</text>
</comment>